<protein>
    <submittedName>
        <fullName evidence="1">Methyltransferase domain-containing protein</fullName>
    </submittedName>
</protein>
<keyword evidence="1" id="KW-0808">Transferase</keyword>
<keyword evidence="1" id="KW-0489">Methyltransferase</keyword>
<dbReference type="Gene3D" id="1.10.10.10">
    <property type="entry name" value="Winged helix-like DNA-binding domain superfamily/Winged helix DNA-binding domain"/>
    <property type="match status" value="1"/>
</dbReference>
<dbReference type="RefSeq" id="WP_265424385.1">
    <property type="nucleotide sequence ID" value="NZ_JAPFPW010000005.1"/>
</dbReference>
<accession>A0ABT3N7T6</accession>
<dbReference type="EMBL" id="JAPFPW010000005">
    <property type="protein sequence ID" value="MCW7753515.1"/>
    <property type="molecule type" value="Genomic_DNA"/>
</dbReference>
<gene>
    <name evidence="1" type="ORF">OOT00_05875</name>
</gene>
<proteinExistence type="predicted"/>
<dbReference type="GO" id="GO:0008168">
    <property type="term" value="F:methyltransferase activity"/>
    <property type="evidence" value="ECO:0007669"/>
    <property type="project" value="UniProtKB-KW"/>
</dbReference>
<reference evidence="1 2" key="1">
    <citation type="submission" date="2022-11" db="EMBL/GenBank/DDBJ databases">
        <title>Desulfobotulus tamanensis H1 sp. nov. - anaerobic, alkaliphilic, sulphate reducing bacterium isolated from terrestrial mud volcano.</title>
        <authorList>
            <person name="Frolova A."/>
            <person name="Merkel A.Y."/>
            <person name="Slobodkin A.I."/>
        </authorList>
    </citation>
    <scope>NUCLEOTIDE SEQUENCE [LARGE SCALE GENOMIC DNA]</scope>
    <source>
        <strain evidence="1 2">H1</strain>
    </source>
</reference>
<dbReference type="SUPFAM" id="SSF53335">
    <property type="entry name" value="S-adenosyl-L-methionine-dependent methyltransferases"/>
    <property type="match status" value="1"/>
</dbReference>
<keyword evidence="2" id="KW-1185">Reference proteome</keyword>
<dbReference type="PANTHER" id="PTHR43861">
    <property type="entry name" value="TRANS-ACONITATE 2-METHYLTRANSFERASE-RELATED"/>
    <property type="match status" value="1"/>
</dbReference>
<dbReference type="CDD" id="cd02440">
    <property type="entry name" value="AdoMet_MTases"/>
    <property type="match status" value="1"/>
</dbReference>
<dbReference type="GO" id="GO:0032259">
    <property type="term" value="P:methylation"/>
    <property type="evidence" value="ECO:0007669"/>
    <property type="project" value="UniProtKB-KW"/>
</dbReference>
<evidence type="ECO:0000313" key="1">
    <source>
        <dbReference type="EMBL" id="MCW7753515.1"/>
    </source>
</evidence>
<dbReference type="PROSITE" id="PS51683">
    <property type="entry name" value="SAM_OMT_II"/>
    <property type="match status" value="1"/>
</dbReference>
<dbReference type="Gene3D" id="3.40.50.150">
    <property type="entry name" value="Vaccinia Virus protein VP39"/>
    <property type="match status" value="1"/>
</dbReference>
<sequence length="344" mass="38110">MTFFADKSQNPMASIFEALQAPVRMAVLQTAVETGMADILTQASAPEDIAAAMDTEIHPENLVHFLDSMAGIGLAVKQDGRYVNSEFASTFLRKESPVYLGSLVLNLSRMQHRNIHRIEELVRTGPPPVKQEDCLSKESRWEASVRHLASYQRAGIAALAADIIDTLPESRTASTIMDIGCGPGLMCMEILQRHPGMKGVLFDLPGIIRLAEKEVQKEGMEKRISYIQGDYNTTDFGKGYDIIWASHNLYYVQDFSTFFLRLHAALNDGGVFVSLHEGTSAEGTIPEHVVLSRLSLALEGQNYVFRQKEIANHLRRAGFQSVETSPFVLPVGEVELTIARKEKG</sequence>
<dbReference type="InterPro" id="IPR016461">
    <property type="entry name" value="COMT-like"/>
</dbReference>
<comment type="caution">
    <text evidence="1">The sequence shown here is derived from an EMBL/GenBank/DDBJ whole genome shotgun (WGS) entry which is preliminary data.</text>
</comment>
<dbReference type="Pfam" id="PF13489">
    <property type="entry name" value="Methyltransf_23"/>
    <property type="match status" value="1"/>
</dbReference>
<dbReference type="InterPro" id="IPR029063">
    <property type="entry name" value="SAM-dependent_MTases_sf"/>
</dbReference>
<organism evidence="1 2">
    <name type="scientific">Desulfobotulus pelophilus</name>
    <dbReference type="NCBI Taxonomy" id="2823377"/>
    <lineage>
        <taxon>Bacteria</taxon>
        <taxon>Pseudomonadati</taxon>
        <taxon>Thermodesulfobacteriota</taxon>
        <taxon>Desulfobacteria</taxon>
        <taxon>Desulfobacterales</taxon>
        <taxon>Desulfobacteraceae</taxon>
        <taxon>Desulfobotulus</taxon>
    </lineage>
</organism>
<dbReference type="InterPro" id="IPR036388">
    <property type="entry name" value="WH-like_DNA-bd_sf"/>
</dbReference>
<dbReference type="Proteomes" id="UP001209681">
    <property type="component" value="Unassembled WGS sequence"/>
</dbReference>
<name>A0ABT3N7T6_9BACT</name>
<evidence type="ECO:0000313" key="2">
    <source>
        <dbReference type="Proteomes" id="UP001209681"/>
    </source>
</evidence>